<dbReference type="Pfam" id="PF05685">
    <property type="entry name" value="Uma2"/>
    <property type="match status" value="1"/>
</dbReference>
<keyword evidence="2" id="KW-0540">Nuclease</keyword>
<dbReference type="PANTHER" id="PTHR36558:SF1">
    <property type="entry name" value="RESTRICTION ENDONUCLEASE DOMAIN-CONTAINING PROTEIN-RELATED"/>
    <property type="match status" value="1"/>
</dbReference>
<dbReference type="CDD" id="cd06260">
    <property type="entry name" value="DUF820-like"/>
    <property type="match status" value="1"/>
</dbReference>
<evidence type="ECO:0000313" key="3">
    <source>
        <dbReference type="Proteomes" id="UP000295510"/>
    </source>
</evidence>
<protein>
    <submittedName>
        <fullName evidence="2">Uma2 family endonuclease</fullName>
    </submittedName>
</protein>
<dbReference type="EMBL" id="SNYL01000001">
    <property type="protein sequence ID" value="TDQ45374.1"/>
    <property type="molecule type" value="Genomic_DNA"/>
</dbReference>
<name>A0A4R6UQ45_9BURK</name>
<keyword evidence="3" id="KW-1185">Reference proteome</keyword>
<dbReference type="AlphaFoldDB" id="A0A4R6UQ45"/>
<dbReference type="PANTHER" id="PTHR36558">
    <property type="entry name" value="GLR1098 PROTEIN"/>
    <property type="match status" value="1"/>
</dbReference>
<evidence type="ECO:0000259" key="1">
    <source>
        <dbReference type="Pfam" id="PF05685"/>
    </source>
</evidence>
<proteinExistence type="predicted"/>
<sequence length="192" mass="21215">MGLPAEKTRFTAEDYLQWEAGQTLRHEYVDGEVFAMAGADDRHVTVSLNAAMALRQHLSGTPCRTYMADMKLHVQAANSFHYPDVMVTCSPADAQDRLVKREPRLLIEVLSESTAGYDRGAKFGFYRLLPSLQEYALIDPQDRTVDVYRKGPDGLWVLHPFAAGATVRLDSVGLDLPAVMLFAEVDDAPAAA</sequence>
<keyword evidence="2" id="KW-0378">Hydrolase</keyword>
<dbReference type="Gene3D" id="3.90.1570.10">
    <property type="entry name" value="tt1808, chain A"/>
    <property type="match status" value="1"/>
</dbReference>
<dbReference type="InterPro" id="IPR008538">
    <property type="entry name" value="Uma2"/>
</dbReference>
<accession>A0A4R6UQ45</accession>
<organism evidence="2 3">
    <name type="scientific">Tepidicella xavieri</name>
    <dbReference type="NCBI Taxonomy" id="360241"/>
    <lineage>
        <taxon>Bacteria</taxon>
        <taxon>Pseudomonadati</taxon>
        <taxon>Pseudomonadota</taxon>
        <taxon>Betaproteobacteria</taxon>
        <taxon>Burkholderiales</taxon>
        <taxon>Tepidicella</taxon>
    </lineage>
</organism>
<keyword evidence="2" id="KW-0255">Endonuclease</keyword>
<comment type="caution">
    <text evidence="2">The sequence shown here is derived from an EMBL/GenBank/DDBJ whole genome shotgun (WGS) entry which is preliminary data.</text>
</comment>
<feature type="domain" description="Putative restriction endonuclease" evidence="1">
    <location>
        <begin position="13"/>
        <end position="172"/>
    </location>
</feature>
<reference evidence="2 3" key="1">
    <citation type="submission" date="2019-03" db="EMBL/GenBank/DDBJ databases">
        <title>Genomic Encyclopedia of Type Strains, Phase IV (KMG-IV): sequencing the most valuable type-strain genomes for metagenomic binning, comparative biology and taxonomic classification.</title>
        <authorList>
            <person name="Goeker M."/>
        </authorList>
    </citation>
    <scope>NUCLEOTIDE SEQUENCE [LARGE SCALE GENOMIC DNA]</scope>
    <source>
        <strain evidence="2 3">DSM 19605</strain>
    </source>
</reference>
<dbReference type="SUPFAM" id="SSF52980">
    <property type="entry name" value="Restriction endonuclease-like"/>
    <property type="match status" value="1"/>
</dbReference>
<dbReference type="InterPro" id="IPR011335">
    <property type="entry name" value="Restrct_endonuc-II-like"/>
</dbReference>
<dbReference type="OrthoDB" id="9799703at2"/>
<dbReference type="Proteomes" id="UP000295510">
    <property type="component" value="Unassembled WGS sequence"/>
</dbReference>
<evidence type="ECO:0000313" key="2">
    <source>
        <dbReference type="EMBL" id="TDQ45374.1"/>
    </source>
</evidence>
<gene>
    <name evidence="2" type="ORF">DFR43_101281</name>
</gene>
<dbReference type="InterPro" id="IPR012296">
    <property type="entry name" value="Nuclease_put_TT1808"/>
</dbReference>
<dbReference type="GO" id="GO:0004519">
    <property type="term" value="F:endonuclease activity"/>
    <property type="evidence" value="ECO:0007669"/>
    <property type="project" value="UniProtKB-KW"/>
</dbReference>
<dbReference type="RefSeq" id="WP_133595560.1">
    <property type="nucleotide sequence ID" value="NZ_SNYL01000001.1"/>
</dbReference>